<evidence type="ECO:0000256" key="2">
    <source>
        <dbReference type="ARBA" id="ARBA00009477"/>
    </source>
</evidence>
<dbReference type="Pfam" id="PF25967">
    <property type="entry name" value="RND-MFP_C"/>
    <property type="match status" value="1"/>
</dbReference>
<name>A0AAF0BMX9_9PROT</name>
<dbReference type="GO" id="GO:0022857">
    <property type="term" value="F:transmembrane transporter activity"/>
    <property type="evidence" value="ECO:0007669"/>
    <property type="project" value="InterPro"/>
</dbReference>
<evidence type="ECO:0000256" key="1">
    <source>
        <dbReference type="ARBA" id="ARBA00004196"/>
    </source>
</evidence>
<dbReference type="NCBIfam" id="TIGR01730">
    <property type="entry name" value="RND_mfp"/>
    <property type="match status" value="1"/>
</dbReference>
<dbReference type="GO" id="GO:0030313">
    <property type="term" value="C:cell envelope"/>
    <property type="evidence" value="ECO:0007669"/>
    <property type="project" value="UniProtKB-SubCell"/>
</dbReference>
<protein>
    <submittedName>
        <fullName evidence="7">Efflux RND transporter periplasmic adaptor subunit</fullName>
    </submittedName>
</protein>
<dbReference type="Gene3D" id="2.40.30.170">
    <property type="match status" value="1"/>
</dbReference>
<dbReference type="InterPro" id="IPR058626">
    <property type="entry name" value="MdtA-like_b-barrel"/>
</dbReference>
<proteinExistence type="inferred from homology"/>
<dbReference type="PANTHER" id="PTHR30158">
    <property type="entry name" value="ACRA/E-RELATED COMPONENT OF DRUG EFFLUX TRANSPORTER"/>
    <property type="match status" value="1"/>
</dbReference>
<comment type="subcellular location">
    <subcellularLocation>
        <location evidence="1">Cell envelope</location>
    </subcellularLocation>
</comment>
<evidence type="ECO:0000259" key="6">
    <source>
        <dbReference type="Pfam" id="PF25967"/>
    </source>
</evidence>
<dbReference type="Gene3D" id="2.40.420.20">
    <property type="match status" value="1"/>
</dbReference>
<evidence type="ECO:0000313" key="7">
    <source>
        <dbReference type="EMBL" id="WCL55215.1"/>
    </source>
</evidence>
<dbReference type="AlphaFoldDB" id="A0AAF0BMX9"/>
<reference evidence="7" key="1">
    <citation type="submission" date="2023-01" db="EMBL/GenBank/DDBJ databases">
        <title>The genome sequence of Kordiimonadaceae bacterium 6D33.</title>
        <authorList>
            <person name="Liu Y."/>
        </authorList>
    </citation>
    <scope>NUCLEOTIDE SEQUENCE</scope>
    <source>
        <strain evidence="7">6D33</strain>
    </source>
</reference>
<accession>A0AAF0BMX9</accession>
<evidence type="ECO:0000259" key="4">
    <source>
        <dbReference type="Pfam" id="PF25917"/>
    </source>
</evidence>
<dbReference type="FunFam" id="2.40.420.20:FF:000001">
    <property type="entry name" value="Efflux RND transporter periplasmic adaptor subunit"/>
    <property type="match status" value="1"/>
</dbReference>
<evidence type="ECO:0000259" key="3">
    <source>
        <dbReference type="Pfam" id="PF25876"/>
    </source>
</evidence>
<dbReference type="Gene3D" id="1.10.287.470">
    <property type="entry name" value="Helix hairpin bin"/>
    <property type="match status" value="1"/>
</dbReference>
<dbReference type="GO" id="GO:0005886">
    <property type="term" value="C:plasma membrane"/>
    <property type="evidence" value="ECO:0007669"/>
    <property type="project" value="TreeGrafter"/>
</dbReference>
<dbReference type="RefSeq" id="WP_289504994.1">
    <property type="nucleotide sequence ID" value="NZ_CP116805.1"/>
</dbReference>
<dbReference type="Gene3D" id="2.40.50.100">
    <property type="match status" value="1"/>
</dbReference>
<sequence>MDSRIKAHLKVCLVSSFIVFSGLEAASAQFGGEMPPPAVGVVEVNAATVPVVSELPGRIAATRVAEVRPQVSGILKARVFEQGARVKAGDVLFRIDPAMFTVRVASAEASLERAKAADANAKLQLERQRVLLEKKVASQAAYDTAVAASAQAEADVAFAKAAVAEAKINLAYTEIRAPISGIIGGALVTEGALVTAEGAESLALIQQVDPVYADFTQSADELLALKRAVADGRLESTAEGDARVSLVLGDGTDYGRAGKLLFSTANVDPGTGQVTLRAEFPNDSRDLLPGMYVRVKIEQAVRQGAITVPQRAVFWTDTGAPQVYVVTAEGVAEVRPVSLGAASGSDWVVESGLADGATVIVNGVQKVQPGGKVMAEPWSRPEDSTLAQRAE</sequence>
<dbReference type="InterPro" id="IPR058627">
    <property type="entry name" value="MdtA-like_C"/>
</dbReference>
<dbReference type="PANTHER" id="PTHR30158:SF3">
    <property type="entry name" value="MULTIDRUG EFFLUX PUMP SUBUNIT ACRA-RELATED"/>
    <property type="match status" value="1"/>
</dbReference>
<dbReference type="InterPro" id="IPR058624">
    <property type="entry name" value="MdtA-like_HH"/>
</dbReference>
<dbReference type="InterPro" id="IPR058625">
    <property type="entry name" value="MdtA-like_BSH"/>
</dbReference>
<evidence type="ECO:0000259" key="5">
    <source>
        <dbReference type="Pfam" id="PF25944"/>
    </source>
</evidence>
<evidence type="ECO:0000313" key="8">
    <source>
        <dbReference type="Proteomes" id="UP001217500"/>
    </source>
</evidence>
<dbReference type="Pfam" id="PF25917">
    <property type="entry name" value="BSH_RND"/>
    <property type="match status" value="1"/>
</dbReference>
<dbReference type="Pfam" id="PF25876">
    <property type="entry name" value="HH_MFP_RND"/>
    <property type="match status" value="1"/>
</dbReference>
<comment type="similarity">
    <text evidence="2">Belongs to the membrane fusion protein (MFP) (TC 8.A.1) family.</text>
</comment>
<organism evidence="7 8">
    <name type="scientific">Gimibacter soli</name>
    <dbReference type="NCBI Taxonomy" id="3024400"/>
    <lineage>
        <taxon>Bacteria</taxon>
        <taxon>Pseudomonadati</taxon>
        <taxon>Pseudomonadota</taxon>
        <taxon>Alphaproteobacteria</taxon>
        <taxon>Kordiimonadales</taxon>
        <taxon>Temperatibacteraceae</taxon>
        <taxon>Gimibacter</taxon>
    </lineage>
</organism>
<feature type="domain" description="Multidrug resistance protein MdtA-like beta-barrel" evidence="5">
    <location>
        <begin position="210"/>
        <end position="299"/>
    </location>
</feature>
<dbReference type="InterPro" id="IPR006143">
    <property type="entry name" value="RND_pump_MFP"/>
</dbReference>
<dbReference type="GO" id="GO:0046677">
    <property type="term" value="P:response to antibiotic"/>
    <property type="evidence" value="ECO:0007669"/>
    <property type="project" value="TreeGrafter"/>
</dbReference>
<dbReference type="Proteomes" id="UP001217500">
    <property type="component" value="Chromosome"/>
</dbReference>
<feature type="domain" description="Multidrug resistance protein MdtA-like C-terminal permuted SH3" evidence="6">
    <location>
        <begin position="305"/>
        <end position="366"/>
    </location>
</feature>
<gene>
    <name evidence="7" type="ORF">PH603_05520</name>
</gene>
<dbReference type="EMBL" id="CP116805">
    <property type="protein sequence ID" value="WCL55215.1"/>
    <property type="molecule type" value="Genomic_DNA"/>
</dbReference>
<dbReference type="SUPFAM" id="SSF111369">
    <property type="entry name" value="HlyD-like secretion proteins"/>
    <property type="match status" value="1"/>
</dbReference>
<dbReference type="Pfam" id="PF25944">
    <property type="entry name" value="Beta-barrel_RND"/>
    <property type="match status" value="1"/>
</dbReference>
<dbReference type="KEGG" id="gso:PH603_05520"/>
<keyword evidence="8" id="KW-1185">Reference proteome</keyword>
<feature type="domain" description="Multidrug resistance protein MdtA-like alpha-helical hairpin" evidence="3">
    <location>
        <begin position="105"/>
        <end position="173"/>
    </location>
</feature>
<feature type="domain" description="Multidrug resistance protein MdtA-like barrel-sandwich hybrid" evidence="4">
    <location>
        <begin position="63"/>
        <end position="206"/>
    </location>
</feature>